<organism evidence="7 8">
    <name type="scientific">Nesidiocoris tenuis</name>
    <dbReference type="NCBI Taxonomy" id="355587"/>
    <lineage>
        <taxon>Eukaryota</taxon>
        <taxon>Metazoa</taxon>
        <taxon>Ecdysozoa</taxon>
        <taxon>Arthropoda</taxon>
        <taxon>Hexapoda</taxon>
        <taxon>Insecta</taxon>
        <taxon>Pterygota</taxon>
        <taxon>Neoptera</taxon>
        <taxon>Paraneoptera</taxon>
        <taxon>Hemiptera</taxon>
        <taxon>Heteroptera</taxon>
        <taxon>Panheteroptera</taxon>
        <taxon>Cimicomorpha</taxon>
        <taxon>Miridae</taxon>
        <taxon>Dicyphina</taxon>
        <taxon>Nesidiocoris</taxon>
    </lineage>
</organism>
<evidence type="ECO:0000256" key="4">
    <source>
        <dbReference type="ARBA" id="ARBA00023136"/>
    </source>
</evidence>
<accession>A0ABN7B7T5</accession>
<evidence type="ECO:0000256" key="3">
    <source>
        <dbReference type="ARBA" id="ARBA00022989"/>
    </source>
</evidence>
<comment type="subcellular location">
    <subcellularLocation>
        <location evidence="1">Membrane</location>
        <topology evidence="1">Multi-pass membrane protein</topology>
    </subcellularLocation>
</comment>
<dbReference type="InterPro" id="IPR004031">
    <property type="entry name" value="PMP22/EMP/MP20/Claudin"/>
</dbReference>
<gene>
    <name evidence="7" type="ORF">NTJ_12087</name>
</gene>
<dbReference type="EMBL" id="AP028918">
    <property type="protein sequence ID" value="BES99270.1"/>
    <property type="molecule type" value="Genomic_DNA"/>
</dbReference>
<dbReference type="PANTHER" id="PTHR10671:SF82">
    <property type="entry name" value="GH19567P"/>
    <property type="match status" value="1"/>
</dbReference>
<keyword evidence="4 6" id="KW-0472">Membrane</keyword>
<dbReference type="Gene3D" id="1.20.140.150">
    <property type="match status" value="1"/>
</dbReference>
<dbReference type="Proteomes" id="UP001307889">
    <property type="component" value="Chromosome 10"/>
</dbReference>
<keyword evidence="2 6" id="KW-0812">Transmembrane</keyword>
<feature type="transmembrane region" description="Helical" evidence="6">
    <location>
        <begin position="83"/>
        <end position="101"/>
    </location>
</feature>
<dbReference type="InterPro" id="IPR050579">
    <property type="entry name" value="PMP-22/EMP/MP20-like"/>
</dbReference>
<dbReference type="PANTHER" id="PTHR10671">
    <property type="entry name" value="EPITHELIAL MEMBRANE PROTEIN-RELATED"/>
    <property type="match status" value="1"/>
</dbReference>
<evidence type="ECO:0000256" key="1">
    <source>
        <dbReference type="ARBA" id="ARBA00004141"/>
    </source>
</evidence>
<keyword evidence="8" id="KW-1185">Reference proteome</keyword>
<evidence type="ECO:0000256" key="2">
    <source>
        <dbReference type="ARBA" id="ARBA00022692"/>
    </source>
</evidence>
<protein>
    <submittedName>
        <fullName evidence="7">Uncharacterized protein</fullName>
    </submittedName>
</protein>
<feature type="transmembrane region" description="Helical" evidence="6">
    <location>
        <begin position="215"/>
        <end position="238"/>
    </location>
</feature>
<proteinExistence type="predicted"/>
<sequence length="306" mass="34711">MASPPSSPLDKLPKIEADKIAEFFKDDSVTTTLSPPRRPSSTRRSSVKKPRANPALQPDMVESGAMADKAADKTRVLLMERRLLFFCTFLVGSSLIVWTIAFNSQGWFTVEAPDPEVGIYMNQTQRFFISSRSGLFRICRTTKQNATTKPIEMCKAHEMFPSAEKMKSDPSLDQTIINYTRTEMFFSIVSVLLMLMGFMFSIYTFRNPRYMFKRLAAGIHFLSCASVVVVIEVVTNSIDYEKKHLPFVHPKTANYSYGYSYYLGWLVFLGNMFSSGAFLIYSKKRKGDKALTEEMAMADEPTIIGR</sequence>
<feature type="transmembrane region" description="Helical" evidence="6">
    <location>
        <begin position="184"/>
        <end position="203"/>
    </location>
</feature>
<keyword evidence="3 6" id="KW-1133">Transmembrane helix</keyword>
<evidence type="ECO:0000313" key="7">
    <source>
        <dbReference type="EMBL" id="BES99270.1"/>
    </source>
</evidence>
<reference evidence="7 8" key="1">
    <citation type="submission" date="2023-09" db="EMBL/GenBank/DDBJ databases">
        <title>Nesidiocoris tenuis whole genome shotgun sequence.</title>
        <authorList>
            <person name="Shibata T."/>
            <person name="Shimoda M."/>
            <person name="Kobayashi T."/>
            <person name="Uehara T."/>
        </authorList>
    </citation>
    <scope>NUCLEOTIDE SEQUENCE [LARGE SCALE GENOMIC DNA]</scope>
    <source>
        <strain evidence="7 8">Japan</strain>
    </source>
</reference>
<feature type="region of interest" description="Disordered" evidence="5">
    <location>
        <begin position="27"/>
        <end position="64"/>
    </location>
</feature>
<dbReference type="Pfam" id="PF13903">
    <property type="entry name" value="Claudin_2"/>
    <property type="match status" value="1"/>
</dbReference>
<evidence type="ECO:0000256" key="6">
    <source>
        <dbReference type="SAM" id="Phobius"/>
    </source>
</evidence>
<feature type="transmembrane region" description="Helical" evidence="6">
    <location>
        <begin position="258"/>
        <end position="281"/>
    </location>
</feature>
<evidence type="ECO:0000256" key="5">
    <source>
        <dbReference type="SAM" id="MobiDB-lite"/>
    </source>
</evidence>
<evidence type="ECO:0000313" key="8">
    <source>
        <dbReference type="Proteomes" id="UP001307889"/>
    </source>
</evidence>
<name>A0ABN7B7T5_9HEMI</name>